<dbReference type="GO" id="GO:0005737">
    <property type="term" value="C:cytoplasm"/>
    <property type="evidence" value="ECO:0007669"/>
    <property type="project" value="EnsemblFungi"/>
</dbReference>
<evidence type="ECO:0000313" key="14">
    <source>
        <dbReference type="EMBL" id="KNC96992.1"/>
    </source>
</evidence>
<keyword evidence="9" id="KW-0067">ATP-binding</keyword>
<dbReference type="eggNOG" id="KOG2644">
    <property type="taxonomic scope" value="Eukaryota"/>
</dbReference>
<dbReference type="VEuPathDB" id="FungiDB:SPPG_07809"/>
<accession>A0A0L0H6X7</accession>
<keyword evidence="6" id="KW-0548">Nucleotidyltransferase</keyword>
<evidence type="ECO:0000256" key="1">
    <source>
        <dbReference type="ARBA" id="ARBA00004726"/>
    </source>
</evidence>
<evidence type="ECO:0000256" key="7">
    <source>
        <dbReference type="ARBA" id="ARBA00022741"/>
    </source>
</evidence>
<evidence type="ECO:0000256" key="3">
    <source>
        <dbReference type="ARBA" id="ARBA00022630"/>
    </source>
</evidence>
<dbReference type="PANTHER" id="PTHR23293:SF9">
    <property type="entry name" value="FAD SYNTHASE"/>
    <property type="match status" value="1"/>
</dbReference>
<dbReference type="SUPFAM" id="SSF52402">
    <property type="entry name" value="Adenine nucleotide alpha hydrolases-like"/>
    <property type="match status" value="1"/>
</dbReference>
<dbReference type="STRING" id="645134.A0A0L0H6X7"/>
<dbReference type="InParanoid" id="A0A0L0H6X7"/>
<dbReference type="Proteomes" id="UP000053201">
    <property type="component" value="Unassembled WGS sequence"/>
</dbReference>
<keyword evidence="5" id="KW-0808">Transferase</keyword>
<dbReference type="OMA" id="LPYCCLY"/>
<comment type="catalytic activity">
    <reaction evidence="12">
        <text>FMN + ATP + H(+) = FAD + diphosphate</text>
        <dbReference type="Rhea" id="RHEA:17237"/>
        <dbReference type="ChEBI" id="CHEBI:15378"/>
        <dbReference type="ChEBI" id="CHEBI:30616"/>
        <dbReference type="ChEBI" id="CHEBI:33019"/>
        <dbReference type="ChEBI" id="CHEBI:57692"/>
        <dbReference type="ChEBI" id="CHEBI:58210"/>
        <dbReference type="EC" id="2.7.7.2"/>
    </reaction>
</comment>
<evidence type="ECO:0000259" key="13">
    <source>
        <dbReference type="Pfam" id="PF01507"/>
    </source>
</evidence>
<keyword evidence="8" id="KW-0274">FAD</keyword>
<keyword evidence="7" id="KW-0547">Nucleotide-binding</keyword>
<keyword evidence="4" id="KW-0288">FMN</keyword>
<dbReference type="RefSeq" id="XP_016605032.1">
    <property type="nucleotide sequence ID" value="XM_016755961.1"/>
</dbReference>
<organism evidence="14 15">
    <name type="scientific">Spizellomyces punctatus (strain DAOM BR117)</name>
    <dbReference type="NCBI Taxonomy" id="645134"/>
    <lineage>
        <taxon>Eukaryota</taxon>
        <taxon>Fungi</taxon>
        <taxon>Fungi incertae sedis</taxon>
        <taxon>Chytridiomycota</taxon>
        <taxon>Chytridiomycota incertae sedis</taxon>
        <taxon>Chytridiomycetes</taxon>
        <taxon>Spizellomycetales</taxon>
        <taxon>Spizellomycetaceae</taxon>
        <taxon>Spizellomyces</taxon>
    </lineage>
</organism>
<evidence type="ECO:0000256" key="9">
    <source>
        <dbReference type="ARBA" id="ARBA00022840"/>
    </source>
</evidence>
<dbReference type="EC" id="2.7.7.2" evidence="2"/>
<reference evidence="14 15" key="1">
    <citation type="submission" date="2009-08" db="EMBL/GenBank/DDBJ databases">
        <title>The Genome Sequence of Spizellomyces punctatus strain DAOM BR117.</title>
        <authorList>
            <consortium name="The Broad Institute Genome Sequencing Platform"/>
            <person name="Russ C."/>
            <person name="Cuomo C."/>
            <person name="Shea T."/>
            <person name="Young S.K."/>
            <person name="Zeng Q."/>
            <person name="Koehrsen M."/>
            <person name="Haas B."/>
            <person name="Borodovsky M."/>
            <person name="Guigo R."/>
            <person name="Alvarado L."/>
            <person name="Berlin A."/>
            <person name="Bochicchio J."/>
            <person name="Borenstein D."/>
            <person name="Chapman S."/>
            <person name="Chen Z."/>
            <person name="Engels R."/>
            <person name="Freedman E."/>
            <person name="Gellesch M."/>
            <person name="Goldberg J."/>
            <person name="Griggs A."/>
            <person name="Gujja S."/>
            <person name="Heiman D."/>
            <person name="Hepburn T."/>
            <person name="Howarth C."/>
            <person name="Jen D."/>
            <person name="Larson L."/>
            <person name="Lewis B."/>
            <person name="Mehta T."/>
            <person name="Park D."/>
            <person name="Pearson M."/>
            <person name="Roberts A."/>
            <person name="Saif S."/>
            <person name="Shenoy N."/>
            <person name="Sisk P."/>
            <person name="Stolte C."/>
            <person name="Sykes S."/>
            <person name="Thomson T."/>
            <person name="Walk T."/>
            <person name="White J."/>
            <person name="Yandava C."/>
            <person name="Burger G."/>
            <person name="Gray M.W."/>
            <person name="Holland P.W.H."/>
            <person name="King N."/>
            <person name="Lang F.B.F."/>
            <person name="Roger A.J."/>
            <person name="Ruiz-Trillo I."/>
            <person name="Lander E."/>
            <person name="Nusbaum C."/>
        </authorList>
    </citation>
    <scope>NUCLEOTIDE SEQUENCE [LARGE SCALE GENOMIC DNA]</scope>
    <source>
        <strain evidence="14 15">DAOM BR117</strain>
    </source>
</reference>
<dbReference type="GO" id="GO:0003919">
    <property type="term" value="F:FMN adenylyltransferase activity"/>
    <property type="evidence" value="ECO:0007669"/>
    <property type="project" value="UniProtKB-EC"/>
</dbReference>
<keyword evidence="3" id="KW-0285">Flavoprotein</keyword>
<keyword evidence="15" id="KW-1185">Reference proteome</keyword>
<feature type="domain" description="Phosphoadenosine phosphosulphate reductase" evidence="13">
    <location>
        <begin position="66"/>
        <end position="140"/>
    </location>
</feature>
<dbReference type="CDD" id="cd23948">
    <property type="entry name" value="FAD_synthase"/>
    <property type="match status" value="1"/>
</dbReference>
<evidence type="ECO:0000256" key="4">
    <source>
        <dbReference type="ARBA" id="ARBA00022643"/>
    </source>
</evidence>
<sequence length="260" mass="29666">MNEYAQAKRVCVNGHRYAVVSDHPESFAPLEDVERVLVGNLEGAQKVDESFKIIKEALKRYGPDNVALSFNGGKDCTVLLHLLYAARQAYERENPSGKRTKIKTLYVAYTNSFPEVDDFVEFCVDRYNLELVKMYGPMRAGLQVFLDRYPETKAMLVGTRRTDPFGEHLQPFQMTDPDWPTLMRVHPILDWNYADIWKGLANLRIPYCILYDLGYTSLGAIDNTIPNPALVNPLQACGFDPAHRLADGCREREGRKKRES</sequence>
<feature type="domain" description="Phosphoadenosine phosphosulphate reductase" evidence="13">
    <location>
        <begin position="146"/>
        <end position="225"/>
    </location>
</feature>
<comment type="pathway">
    <text evidence="1">Cofactor biosynthesis; FAD biosynthesis; FAD from FMN: step 1/1.</text>
</comment>
<proteinExistence type="predicted"/>
<dbReference type="OrthoDB" id="270728at2759"/>
<dbReference type="InterPro" id="IPR002500">
    <property type="entry name" value="PAPS_reduct_dom"/>
</dbReference>
<evidence type="ECO:0000256" key="2">
    <source>
        <dbReference type="ARBA" id="ARBA00012393"/>
    </source>
</evidence>
<gene>
    <name evidence="14" type="ORF">SPPG_07809</name>
</gene>
<dbReference type="InterPro" id="IPR014729">
    <property type="entry name" value="Rossmann-like_a/b/a_fold"/>
</dbReference>
<dbReference type="PANTHER" id="PTHR23293">
    <property type="entry name" value="FAD SYNTHETASE-RELATED FMN ADENYLYLTRANSFERASE"/>
    <property type="match status" value="1"/>
</dbReference>
<dbReference type="Gene3D" id="3.40.50.620">
    <property type="entry name" value="HUPs"/>
    <property type="match status" value="1"/>
</dbReference>
<evidence type="ECO:0000256" key="8">
    <source>
        <dbReference type="ARBA" id="ARBA00022827"/>
    </source>
</evidence>
<evidence type="ECO:0000256" key="5">
    <source>
        <dbReference type="ARBA" id="ARBA00022679"/>
    </source>
</evidence>
<dbReference type="Pfam" id="PF01507">
    <property type="entry name" value="PAPS_reduct"/>
    <property type="match status" value="2"/>
</dbReference>
<evidence type="ECO:0000256" key="6">
    <source>
        <dbReference type="ARBA" id="ARBA00022695"/>
    </source>
</evidence>
<evidence type="ECO:0000256" key="12">
    <source>
        <dbReference type="ARBA" id="ARBA00049494"/>
    </source>
</evidence>
<dbReference type="GeneID" id="27690998"/>
<dbReference type="GO" id="GO:0005524">
    <property type="term" value="F:ATP binding"/>
    <property type="evidence" value="ECO:0007669"/>
    <property type="project" value="UniProtKB-KW"/>
</dbReference>
<evidence type="ECO:0000313" key="15">
    <source>
        <dbReference type="Proteomes" id="UP000053201"/>
    </source>
</evidence>
<evidence type="ECO:0000256" key="11">
    <source>
        <dbReference type="ARBA" id="ARBA00031871"/>
    </source>
</evidence>
<dbReference type="AlphaFoldDB" id="A0A0L0H6X7"/>
<dbReference type="GO" id="GO:0006747">
    <property type="term" value="P:FAD biosynthetic process"/>
    <property type="evidence" value="ECO:0007669"/>
    <property type="project" value="EnsemblFungi"/>
</dbReference>
<name>A0A0L0H6X7_SPIPD</name>
<dbReference type="EMBL" id="KQ257466">
    <property type="protein sequence ID" value="KNC96992.1"/>
    <property type="molecule type" value="Genomic_DNA"/>
</dbReference>
<protein>
    <recommendedName>
        <fullName evidence="2">FAD synthase</fullName>
        <ecNumber evidence="2">2.7.7.2</ecNumber>
    </recommendedName>
    <alternativeName>
        <fullName evidence="10">FAD pyrophosphorylase</fullName>
    </alternativeName>
    <alternativeName>
        <fullName evidence="11">FMN adenylyltransferase</fullName>
    </alternativeName>
</protein>
<evidence type="ECO:0000256" key="10">
    <source>
        <dbReference type="ARBA" id="ARBA00031145"/>
    </source>
</evidence>
<dbReference type="FunCoup" id="A0A0L0H6X7">
    <property type="interactions" value="127"/>
</dbReference>